<accession>A0A4Y7RWZ5</accession>
<proteinExistence type="predicted"/>
<gene>
    <name evidence="2" type="ORF">FA13DRAFT_958931</name>
</gene>
<feature type="region of interest" description="Disordered" evidence="1">
    <location>
        <begin position="127"/>
        <end position="166"/>
    </location>
</feature>
<sequence>MSPGLHQGPESDEHPWLVTPTTMSSLAASLGHPLKKKRCVLIAGAKKIFSYEWISPKAATTTWFKRRCTLRPGVSWVGVNRREGHLTRALEHQIGFRHEIPSISKVKRWFGWVSSIGVVGSLKAWRRGTTERSTAGETRRTEARRGSWHAWRRERHGRTSNTGTTH</sequence>
<dbReference type="EMBL" id="QPFP01000418">
    <property type="protein sequence ID" value="TEB13504.1"/>
    <property type="molecule type" value="Genomic_DNA"/>
</dbReference>
<organism evidence="2 3">
    <name type="scientific">Coprinellus micaceus</name>
    <name type="common">Glistening ink-cap mushroom</name>
    <name type="synonym">Coprinus micaceus</name>
    <dbReference type="NCBI Taxonomy" id="71717"/>
    <lineage>
        <taxon>Eukaryota</taxon>
        <taxon>Fungi</taxon>
        <taxon>Dikarya</taxon>
        <taxon>Basidiomycota</taxon>
        <taxon>Agaricomycotina</taxon>
        <taxon>Agaricomycetes</taxon>
        <taxon>Agaricomycetidae</taxon>
        <taxon>Agaricales</taxon>
        <taxon>Agaricineae</taxon>
        <taxon>Psathyrellaceae</taxon>
        <taxon>Coprinellus</taxon>
    </lineage>
</organism>
<comment type="caution">
    <text evidence="2">The sequence shown here is derived from an EMBL/GenBank/DDBJ whole genome shotgun (WGS) entry which is preliminary data.</text>
</comment>
<keyword evidence="3" id="KW-1185">Reference proteome</keyword>
<protein>
    <submittedName>
        <fullName evidence="2">Uncharacterized protein</fullName>
    </submittedName>
</protein>
<dbReference type="AlphaFoldDB" id="A0A4Y7RWZ5"/>
<evidence type="ECO:0000256" key="1">
    <source>
        <dbReference type="SAM" id="MobiDB-lite"/>
    </source>
</evidence>
<dbReference type="Proteomes" id="UP000298030">
    <property type="component" value="Unassembled WGS sequence"/>
</dbReference>
<evidence type="ECO:0000313" key="2">
    <source>
        <dbReference type="EMBL" id="TEB13504.1"/>
    </source>
</evidence>
<feature type="compositionally biased region" description="Basic residues" evidence="1">
    <location>
        <begin position="146"/>
        <end position="158"/>
    </location>
</feature>
<evidence type="ECO:0000313" key="3">
    <source>
        <dbReference type="Proteomes" id="UP000298030"/>
    </source>
</evidence>
<reference evidence="2 3" key="1">
    <citation type="journal article" date="2019" name="Nat. Ecol. Evol.">
        <title>Megaphylogeny resolves global patterns of mushroom evolution.</title>
        <authorList>
            <person name="Varga T."/>
            <person name="Krizsan K."/>
            <person name="Foldi C."/>
            <person name="Dima B."/>
            <person name="Sanchez-Garcia M."/>
            <person name="Sanchez-Ramirez S."/>
            <person name="Szollosi G.J."/>
            <person name="Szarkandi J.G."/>
            <person name="Papp V."/>
            <person name="Albert L."/>
            <person name="Andreopoulos W."/>
            <person name="Angelini C."/>
            <person name="Antonin V."/>
            <person name="Barry K.W."/>
            <person name="Bougher N.L."/>
            <person name="Buchanan P."/>
            <person name="Buyck B."/>
            <person name="Bense V."/>
            <person name="Catcheside P."/>
            <person name="Chovatia M."/>
            <person name="Cooper J."/>
            <person name="Damon W."/>
            <person name="Desjardin D."/>
            <person name="Finy P."/>
            <person name="Geml J."/>
            <person name="Haridas S."/>
            <person name="Hughes K."/>
            <person name="Justo A."/>
            <person name="Karasinski D."/>
            <person name="Kautmanova I."/>
            <person name="Kiss B."/>
            <person name="Kocsube S."/>
            <person name="Kotiranta H."/>
            <person name="LaButti K.M."/>
            <person name="Lechner B.E."/>
            <person name="Liimatainen K."/>
            <person name="Lipzen A."/>
            <person name="Lukacs Z."/>
            <person name="Mihaltcheva S."/>
            <person name="Morgado L.N."/>
            <person name="Niskanen T."/>
            <person name="Noordeloos M.E."/>
            <person name="Ohm R.A."/>
            <person name="Ortiz-Santana B."/>
            <person name="Ovrebo C."/>
            <person name="Racz N."/>
            <person name="Riley R."/>
            <person name="Savchenko A."/>
            <person name="Shiryaev A."/>
            <person name="Soop K."/>
            <person name="Spirin V."/>
            <person name="Szebenyi C."/>
            <person name="Tomsovsky M."/>
            <person name="Tulloss R.E."/>
            <person name="Uehling J."/>
            <person name="Grigoriev I.V."/>
            <person name="Vagvolgyi C."/>
            <person name="Papp T."/>
            <person name="Martin F.M."/>
            <person name="Miettinen O."/>
            <person name="Hibbett D.S."/>
            <person name="Nagy L.G."/>
        </authorList>
    </citation>
    <scope>NUCLEOTIDE SEQUENCE [LARGE SCALE GENOMIC DNA]</scope>
    <source>
        <strain evidence="2 3">FP101781</strain>
    </source>
</reference>
<name>A0A4Y7RWZ5_COPMI</name>